<dbReference type="Proteomes" id="UP000199520">
    <property type="component" value="Unassembled WGS sequence"/>
</dbReference>
<dbReference type="OrthoDB" id="1680621at2"/>
<evidence type="ECO:0000256" key="1">
    <source>
        <dbReference type="SAM" id="Phobius"/>
    </source>
</evidence>
<accession>A0A1I4JNI1</accession>
<keyword evidence="1" id="KW-1133">Transmembrane helix</keyword>
<protein>
    <submittedName>
        <fullName evidence="2">Uncharacterized protein</fullName>
    </submittedName>
</protein>
<proteinExistence type="predicted"/>
<evidence type="ECO:0000313" key="2">
    <source>
        <dbReference type="EMBL" id="SFL67783.1"/>
    </source>
</evidence>
<name>A0A1I4JNI1_9FIRM</name>
<dbReference type="AlphaFoldDB" id="A0A1I4JNI1"/>
<feature type="transmembrane region" description="Helical" evidence="1">
    <location>
        <begin position="6"/>
        <end position="24"/>
    </location>
</feature>
<keyword evidence="1" id="KW-0812">Transmembrane</keyword>
<reference evidence="3" key="1">
    <citation type="submission" date="2016-10" db="EMBL/GenBank/DDBJ databases">
        <authorList>
            <person name="Varghese N."/>
            <person name="Submissions S."/>
        </authorList>
    </citation>
    <scope>NUCLEOTIDE SEQUENCE [LARGE SCALE GENOMIC DNA]</scope>
    <source>
        <strain evidence="3">DSM 13327</strain>
    </source>
</reference>
<gene>
    <name evidence="2" type="ORF">SAMN04490355_101328</name>
</gene>
<evidence type="ECO:0000313" key="3">
    <source>
        <dbReference type="Proteomes" id="UP000199520"/>
    </source>
</evidence>
<organism evidence="2 3">
    <name type="scientific">Pelosinus propionicus DSM 13327</name>
    <dbReference type="NCBI Taxonomy" id="1123291"/>
    <lineage>
        <taxon>Bacteria</taxon>
        <taxon>Bacillati</taxon>
        <taxon>Bacillota</taxon>
        <taxon>Negativicutes</taxon>
        <taxon>Selenomonadales</taxon>
        <taxon>Sporomusaceae</taxon>
        <taxon>Pelosinus</taxon>
    </lineage>
</organism>
<keyword evidence="3" id="KW-1185">Reference proteome</keyword>
<dbReference type="STRING" id="1123291.SAMN04490355_101328"/>
<dbReference type="EMBL" id="FOTS01000013">
    <property type="protein sequence ID" value="SFL67783.1"/>
    <property type="molecule type" value="Genomic_DNA"/>
</dbReference>
<keyword evidence="1" id="KW-0472">Membrane</keyword>
<sequence length="161" mass="18220">MHWRSFTAGAMVVLLLMAGSYLFIQGQKETSSHSSIEQVETAIPFDAVTITPLRVMYGKDVPFEGKVELRQAIAGKLAQKIIVVNFQATGEHADKSKINIVWENGEVETIYPGTKDRIFPPEKRAAQITVVGYSVRERRIFQDSNRKGNLNWEIHYEPVEL</sequence>